<feature type="domain" description="HAMP" evidence="14">
    <location>
        <begin position="566"/>
        <end position="618"/>
    </location>
</feature>
<dbReference type="SUPFAM" id="SSF52172">
    <property type="entry name" value="CheY-like"/>
    <property type="match status" value="1"/>
</dbReference>
<evidence type="ECO:0000313" key="15">
    <source>
        <dbReference type="EMBL" id="KIY70046.1"/>
    </source>
</evidence>
<dbReference type="InterPro" id="IPR005467">
    <property type="entry name" value="His_kinase_dom"/>
</dbReference>
<dbReference type="Pfam" id="PF18947">
    <property type="entry name" value="HAMP_2"/>
    <property type="match status" value="1"/>
</dbReference>
<dbReference type="GO" id="GO:0000155">
    <property type="term" value="F:phosphorelay sensor kinase activity"/>
    <property type="evidence" value="ECO:0007669"/>
    <property type="project" value="InterPro"/>
</dbReference>
<dbReference type="OrthoDB" id="10266508at2759"/>
<feature type="domain" description="Histidine kinase" evidence="12">
    <location>
        <begin position="825"/>
        <end position="1052"/>
    </location>
</feature>
<feature type="domain" description="HAMP" evidence="14">
    <location>
        <begin position="382"/>
        <end position="434"/>
    </location>
</feature>
<dbReference type="FunFam" id="1.20.120.1530:FF:000002">
    <property type="entry name" value="Two-component osmosensing histidine kinase"/>
    <property type="match status" value="2"/>
</dbReference>
<reference evidence="15 16" key="1">
    <citation type="journal article" date="2015" name="Fungal Genet. Biol.">
        <title>Evolution of novel wood decay mechanisms in Agaricales revealed by the genome sequences of Fistulina hepatica and Cylindrobasidium torrendii.</title>
        <authorList>
            <person name="Floudas D."/>
            <person name="Held B.W."/>
            <person name="Riley R."/>
            <person name="Nagy L.G."/>
            <person name="Koehler G."/>
            <person name="Ransdell A.S."/>
            <person name="Younus H."/>
            <person name="Chow J."/>
            <person name="Chiniquy J."/>
            <person name="Lipzen A."/>
            <person name="Tritt A."/>
            <person name="Sun H."/>
            <person name="Haridas S."/>
            <person name="LaButti K."/>
            <person name="Ohm R.A."/>
            <person name="Kues U."/>
            <person name="Blanchette R.A."/>
            <person name="Grigoriev I.V."/>
            <person name="Minto R.E."/>
            <person name="Hibbett D.S."/>
        </authorList>
    </citation>
    <scope>NUCLEOTIDE SEQUENCE [LARGE SCALE GENOMIC DNA]</scope>
    <source>
        <strain evidence="15 16">FP15055 ss-10</strain>
    </source>
</reference>
<dbReference type="InterPro" id="IPR003594">
    <property type="entry name" value="HATPase_dom"/>
</dbReference>
<evidence type="ECO:0000259" key="12">
    <source>
        <dbReference type="PROSITE" id="PS50109"/>
    </source>
</evidence>
<protein>
    <recommendedName>
        <fullName evidence="2">histidine kinase</fullName>
        <ecNumber evidence="2">2.7.13.3</ecNumber>
    </recommendedName>
</protein>
<dbReference type="EC" id="2.7.13.3" evidence="2"/>
<accession>A0A0D7BKA8</accession>
<keyword evidence="3 10" id="KW-0597">Phosphoprotein</keyword>
<dbReference type="InterPro" id="IPR003661">
    <property type="entry name" value="HisK_dim/P_dom"/>
</dbReference>
<evidence type="ECO:0000256" key="8">
    <source>
        <dbReference type="ARBA" id="ARBA00022840"/>
    </source>
</evidence>
<evidence type="ECO:0000256" key="4">
    <source>
        <dbReference type="ARBA" id="ARBA00022679"/>
    </source>
</evidence>
<proteinExistence type="predicted"/>
<dbReference type="CDD" id="cd00082">
    <property type="entry name" value="HisKA"/>
    <property type="match status" value="1"/>
</dbReference>
<dbReference type="CDD" id="cd06225">
    <property type="entry name" value="HAMP"/>
    <property type="match status" value="6"/>
</dbReference>
<dbReference type="PANTHER" id="PTHR45339">
    <property type="entry name" value="HYBRID SIGNAL TRANSDUCTION HISTIDINE KINASE J"/>
    <property type="match status" value="1"/>
</dbReference>
<dbReference type="Pfam" id="PF00672">
    <property type="entry name" value="HAMP"/>
    <property type="match status" value="4"/>
</dbReference>
<evidence type="ECO:0000259" key="14">
    <source>
        <dbReference type="PROSITE" id="PS50885"/>
    </source>
</evidence>
<dbReference type="Pfam" id="PF00512">
    <property type="entry name" value="HisKA"/>
    <property type="match status" value="1"/>
</dbReference>
<keyword evidence="6" id="KW-0547">Nucleotide-binding</keyword>
<comment type="catalytic activity">
    <reaction evidence="1">
        <text>ATP + protein L-histidine = ADP + protein N-phospho-L-histidine.</text>
        <dbReference type="EC" id="2.7.13.3"/>
    </reaction>
</comment>
<feature type="domain" description="HAMP" evidence="14">
    <location>
        <begin position="197"/>
        <end position="250"/>
    </location>
</feature>
<dbReference type="Gene3D" id="1.20.120.1530">
    <property type="match status" value="4"/>
</dbReference>
<dbReference type="InterPro" id="IPR011006">
    <property type="entry name" value="CheY-like_superfamily"/>
</dbReference>
<keyword evidence="5" id="KW-0677">Repeat</keyword>
<feature type="domain" description="Response regulatory" evidence="13">
    <location>
        <begin position="1196"/>
        <end position="1320"/>
    </location>
</feature>
<dbReference type="InterPro" id="IPR003660">
    <property type="entry name" value="HAMP_dom"/>
</dbReference>
<feature type="domain" description="HAMP" evidence="14">
    <location>
        <begin position="290"/>
        <end position="342"/>
    </location>
</feature>
<dbReference type="InterPro" id="IPR036890">
    <property type="entry name" value="HATPase_C_sf"/>
</dbReference>
<dbReference type="PRINTS" id="PR00344">
    <property type="entry name" value="BCTRLSENSOR"/>
</dbReference>
<dbReference type="GO" id="GO:0005524">
    <property type="term" value="F:ATP binding"/>
    <property type="evidence" value="ECO:0007669"/>
    <property type="project" value="UniProtKB-KW"/>
</dbReference>
<dbReference type="CDD" id="cd16922">
    <property type="entry name" value="HATPase_EvgS-ArcB-TorS-like"/>
    <property type="match status" value="1"/>
</dbReference>
<dbReference type="FunFam" id="1.10.287.130:FF:000002">
    <property type="entry name" value="Two-component osmosensing histidine kinase"/>
    <property type="match status" value="1"/>
</dbReference>
<evidence type="ECO:0000256" key="9">
    <source>
        <dbReference type="ARBA" id="ARBA00023012"/>
    </source>
</evidence>
<dbReference type="Gene3D" id="3.30.565.10">
    <property type="entry name" value="Histidine kinase-like ATPase, C-terminal domain"/>
    <property type="match status" value="1"/>
</dbReference>
<evidence type="ECO:0000256" key="2">
    <source>
        <dbReference type="ARBA" id="ARBA00012438"/>
    </source>
</evidence>
<dbReference type="STRING" id="1314674.A0A0D7BKA8"/>
<keyword evidence="16" id="KW-1185">Reference proteome</keyword>
<dbReference type="PANTHER" id="PTHR45339:SF1">
    <property type="entry name" value="HYBRID SIGNAL TRANSDUCTION HISTIDINE KINASE J"/>
    <property type="match status" value="1"/>
</dbReference>
<evidence type="ECO:0000256" key="7">
    <source>
        <dbReference type="ARBA" id="ARBA00022777"/>
    </source>
</evidence>
<keyword evidence="9" id="KW-0902">Two-component regulatory system</keyword>
<evidence type="ECO:0000259" key="13">
    <source>
        <dbReference type="PROSITE" id="PS50110"/>
    </source>
</evidence>
<evidence type="ECO:0000313" key="16">
    <source>
        <dbReference type="Proteomes" id="UP000054007"/>
    </source>
</evidence>
<dbReference type="SUPFAM" id="SSF58104">
    <property type="entry name" value="Methyl-accepting chemotaxis protein (MCP) signaling domain"/>
    <property type="match status" value="3"/>
</dbReference>
<dbReference type="SMART" id="SM00388">
    <property type="entry name" value="HisKA"/>
    <property type="match status" value="1"/>
</dbReference>
<dbReference type="Pfam" id="PF00072">
    <property type="entry name" value="Response_reg"/>
    <property type="match status" value="1"/>
</dbReference>
<dbReference type="SUPFAM" id="SSF47384">
    <property type="entry name" value="Homodimeric domain of signal transducing histidine kinase"/>
    <property type="match status" value="1"/>
</dbReference>
<dbReference type="SMART" id="SM00304">
    <property type="entry name" value="HAMP"/>
    <property type="match status" value="7"/>
</dbReference>
<dbReference type="FunFam" id="3.40.50.2300:FF:000235">
    <property type="entry name" value="Probable nik-1 protein (Os-1p protein)"/>
    <property type="match status" value="1"/>
</dbReference>
<dbReference type="SMART" id="SM00387">
    <property type="entry name" value="HATPase_c"/>
    <property type="match status" value="1"/>
</dbReference>
<feature type="modified residue" description="4-aspartylphosphate" evidence="10">
    <location>
        <position position="1250"/>
    </location>
</feature>
<dbReference type="PROSITE" id="PS50109">
    <property type="entry name" value="HIS_KIN"/>
    <property type="match status" value="1"/>
</dbReference>
<dbReference type="PROSITE" id="PS50885">
    <property type="entry name" value="HAMP"/>
    <property type="match status" value="7"/>
</dbReference>
<feature type="domain" description="HAMP" evidence="14">
    <location>
        <begin position="658"/>
        <end position="711"/>
    </location>
</feature>
<dbReference type="PROSITE" id="PS50110">
    <property type="entry name" value="RESPONSE_REGULATORY"/>
    <property type="match status" value="1"/>
</dbReference>
<evidence type="ECO:0000256" key="6">
    <source>
        <dbReference type="ARBA" id="ARBA00022741"/>
    </source>
</evidence>
<dbReference type="SUPFAM" id="SSF55874">
    <property type="entry name" value="ATPase domain of HSP90 chaperone/DNA topoisomerase II/histidine kinase"/>
    <property type="match status" value="1"/>
</dbReference>
<dbReference type="InterPro" id="IPR001789">
    <property type="entry name" value="Sig_transdc_resp-reg_receiver"/>
</dbReference>
<dbReference type="FunFam" id="1.20.120.1530:FF:000003">
    <property type="entry name" value="Atypical/HisK protein kinase"/>
    <property type="match status" value="1"/>
</dbReference>
<feature type="compositionally biased region" description="Low complexity" evidence="11">
    <location>
        <begin position="88"/>
        <end position="106"/>
    </location>
</feature>
<feature type="domain" description="HAMP" evidence="14">
    <location>
        <begin position="751"/>
        <end position="803"/>
    </location>
</feature>
<dbReference type="InterPro" id="IPR004358">
    <property type="entry name" value="Sig_transdc_His_kin-like_C"/>
</dbReference>
<sequence>MAPSVIADDPFRSYLTSLFLAFEGTTPGGQLPKYNGPCNWQTDSILVSLGKIFERLTGSSQRLIPATRPAQKPLARSLPPYTAPPTPSTDASSTPSSGGSKSSRTSMSIELPSVPEFCHKSSFGGPLTGPTSAPVAAFAEYIDCPTCSGRVTDTGMISKIALFSTTLSPGSPSVVAKNGPLETAARESGMNAVDELRLLKSQVQDVARVCNAVARGDLSQQITVEVRSEVMVNLKDAINTMVDKLGQFAKEVTRVSQEVGTEGKLGGQATVPGVEGTWQELTDVVNVLAGNLTSQVRSIAEVTTAVARGDLSKQITVNARGEILDLKNTVNGMVIRLRALASEVTRVTLEVGSQGKLGGQADVPDVEGVWFELVKNVNRMCLSLTSQVRSIASVTTAVAEGDLTRKIEIDVEGEMQQLKTTVNSMVDDLNSFASEVTRVALEVGTQGILGGQAKVEGVKGTWADLTRNVNQMATNLTDQVRSISDVTKAVAAGNLTRHVNVNVQGEMLDLKLTVNQMVQQLGVFAGEVTRVSLEVGTEGQLGGQAVVPGVEGTWKALTDNVNLMAMNLTNQVRSIAAVTKAVANGDLTKKVEIDVKGEFLELKETVNQMTGSLSVFADEVTRVAREVGTEGKLGGQAEVKNVAGTWKALTDNVNTMANNLTEQVRVIAHATSAVARGDLTRKISGVSVAGEMLELVETINRMIDQLDIFAVEVKKVAREVGTEGKLGGVADVGNVQGIWQEITMSVNTMAGNLTTQVRGFAQISAAAMDGDFTRFITVEASGEMDSLKSHINSMVFNLRDSIQKNTAAREAAELANRSKSEFLANMSHEIRTPMNGIIGMTELTLDSELTRGQRESLMMVHNLARSLLLIIDDILDISKIEAGRMTMEAASFSLRHVVFGMLKTLVARASQSSLDLTIDIPPDIPDHLIGDSLRLRQVITNLVGNAIKFTPSSRGNARGHVALLARLIAQDEDNVTLEFCVRDTGIGIAKAKLNMIFDTFCQADGSTTREYGGTGLGLSISKRLVNLMQGSMWVESEVQKGSSFYFTINTRISHVSMDSIAQKMGPYVGRMILFVDTLGDQTGVIDRIEELGLKAIRVHNLSEVSTESNCPHVDTVVVDSLGDVSRIREMEHFRFVPVVLLAPSFAQLNLKWCLDNSIASPLTTPVSAQDLSVVLISALETNTVNSVIVPNDMPLNILLAEDNLVNQKLAVKILEKYGHTVQIADNGSLALDAYKNRVLNGQPFDIVLMDVSMPFMGGMEATELIRSWERQTGYDRVPIIALTAHAMIGDRERCLQAGMDDHITKPLRRNDLLHAIHKLAKEAIETRNMVRKANEYSDQPRKHSTSAHGHQL</sequence>
<dbReference type="EMBL" id="KN880474">
    <property type="protein sequence ID" value="KIY70046.1"/>
    <property type="molecule type" value="Genomic_DNA"/>
</dbReference>
<dbReference type="Gene3D" id="1.10.287.130">
    <property type="match status" value="1"/>
</dbReference>
<dbReference type="Pfam" id="PF02518">
    <property type="entry name" value="HATPase_c"/>
    <property type="match status" value="1"/>
</dbReference>
<name>A0A0D7BKA8_9AGAR</name>
<dbReference type="SMART" id="SM00448">
    <property type="entry name" value="REC"/>
    <property type="match status" value="1"/>
</dbReference>
<evidence type="ECO:0000256" key="1">
    <source>
        <dbReference type="ARBA" id="ARBA00000085"/>
    </source>
</evidence>
<dbReference type="GO" id="GO:0016020">
    <property type="term" value="C:membrane"/>
    <property type="evidence" value="ECO:0007669"/>
    <property type="project" value="InterPro"/>
</dbReference>
<keyword evidence="7 15" id="KW-0418">Kinase</keyword>
<evidence type="ECO:0000256" key="5">
    <source>
        <dbReference type="ARBA" id="ARBA00022737"/>
    </source>
</evidence>
<dbReference type="FunFam" id="3.30.565.10:FF:000010">
    <property type="entry name" value="Sensor histidine kinase RcsC"/>
    <property type="match status" value="1"/>
</dbReference>
<dbReference type="InterPro" id="IPR036097">
    <property type="entry name" value="HisK_dim/P_sf"/>
</dbReference>
<organism evidence="15 16">
    <name type="scientific">Cylindrobasidium torrendii FP15055 ss-10</name>
    <dbReference type="NCBI Taxonomy" id="1314674"/>
    <lineage>
        <taxon>Eukaryota</taxon>
        <taxon>Fungi</taxon>
        <taxon>Dikarya</taxon>
        <taxon>Basidiomycota</taxon>
        <taxon>Agaricomycotina</taxon>
        <taxon>Agaricomycetes</taxon>
        <taxon>Agaricomycetidae</taxon>
        <taxon>Agaricales</taxon>
        <taxon>Marasmiineae</taxon>
        <taxon>Physalacriaceae</taxon>
        <taxon>Cylindrobasidium</taxon>
    </lineage>
</organism>
<gene>
    <name evidence="15" type="ORF">CYLTODRAFT_488421</name>
</gene>
<dbReference type="CDD" id="cd17546">
    <property type="entry name" value="REC_hyHK_CKI1_RcsC-like"/>
    <property type="match status" value="1"/>
</dbReference>
<feature type="region of interest" description="Disordered" evidence="11">
    <location>
        <begin position="63"/>
        <end position="106"/>
    </location>
</feature>
<evidence type="ECO:0000256" key="11">
    <source>
        <dbReference type="SAM" id="MobiDB-lite"/>
    </source>
</evidence>
<dbReference type="GO" id="GO:0071474">
    <property type="term" value="P:cellular hyperosmotic response"/>
    <property type="evidence" value="ECO:0007669"/>
    <property type="project" value="TreeGrafter"/>
</dbReference>
<dbReference type="Proteomes" id="UP000054007">
    <property type="component" value="Unassembled WGS sequence"/>
</dbReference>
<evidence type="ECO:0000256" key="10">
    <source>
        <dbReference type="PROSITE-ProRule" id="PRU00169"/>
    </source>
</evidence>
<keyword evidence="8" id="KW-0067">ATP-binding</keyword>
<feature type="domain" description="HAMP" evidence="14">
    <location>
        <begin position="474"/>
        <end position="526"/>
    </location>
</feature>
<dbReference type="Gene3D" id="3.40.50.2300">
    <property type="match status" value="1"/>
</dbReference>
<keyword evidence="4" id="KW-0808">Transferase</keyword>
<evidence type="ECO:0000256" key="3">
    <source>
        <dbReference type="ARBA" id="ARBA00022553"/>
    </source>
</evidence>